<dbReference type="Proteomes" id="UP000431451">
    <property type="component" value="Unassembled WGS sequence"/>
</dbReference>
<reference evidence="1" key="3">
    <citation type="submission" date="2021-10" db="EMBL/GenBank/DDBJ databases">
        <authorList>
            <person name="Mesa V."/>
        </authorList>
    </citation>
    <scope>NUCLEOTIDE SEQUENCE</scope>
    <source>
        <strain evidence="1">CC3_PB</strain>
    </source>
</reference>
<evidence type="ECO:0000313" key="2">
    <source>
        <dbReference type="EMBL" id="PEG28965.1"/>
    </source>
</evidence>
<organism evidence="2 4">
    <name type="scientific">Clostridium neonatale</name>
    <dbReference type="NCBI Taxonomy" id="137838"/>
    <lineage>
        <taxon>Bacteria</taxon>
        <taxon>Bacillati</taxon>
        <taxon>Bacillota</taxon>
        <taxon>Clostridia</taxon>
        <taxon>Eubacteriales</taxon>
        <taxon>Clostridiaceae</taxon>
        <taxon>Clostridium</taxon>
    </lineage>
</organism>
<evidence type="ECO:0000313" key="5">
    <source>
        <dbReference type="Proteomes" id="UP000431451"/>
    </source>
</evidence>
<dbReference type="AlphaFoldDB" id="A0A2A7MBB5"/>
<dbReference type="Proteomes" id="UP000220840">
    <property type="component" value="Unassembled WGS sequence"/>
</dbReference>
<proteinExistence type="predicted"/>
<name>A0A2A7MBB5_9CLOT</name>
<evidence type="ECO:0000313" key="4">
    <source>
        <dbReference type="Proteomes" id="UP000220840"/>
    </source>
</evidence>
<dbReference type="STRING" id="137838.GCA_001458595_00139"/>
<evidence type="ECO:0000313" key="3">
    <source>
        <dbReference type="EMBL" id="VCT82545.1"/>
    </source>
</evidence>
<reference evidence="3 5" key="2">
    <citation type="submission" date="2018-06" db="EMBL/GenBank/DDBJ databases">
        <authorList>
            <consortium name="IHU Genomes"/>
        </authorList>
    </citation>
    <scope>NUCLEOTIDE SEQUENCE [LARGE SCALE GENOMIC DNA]</scope>
    <source>
        <strain evidence="3 5">NEC25</strain>
    </source>
</reference>
<dbReference type="Proteomes" id="UP000789738">
    <property type="component" value="Unassembled WGS sequence"/>
</dbReference>
<dbReference type="EMBL" id="UWJD01000001">
    <property type="protein sequence ID" value="VCT82545.1"/>
    <property type="molecule type" value="Genomic_DNA"/>
</dbReference>
<gene>
    <name evidence="1" type="ORF">CNEO_40402</name>
    <name evidence="3" type="ORF">CNEONATNEC25_00088</name>
    <name evidence="2" type="ORF">CQ394_20155</name>
</gene>
<accession>A0A2A7MBB5</accession>
<reference evidence="2 4" key="1">
    <citation type="submission" date="2017-10" db="EMBL/GenBank/DDBJ databases">
        <title>Effective Description of Clostridium neonatale sp. nov. linked to necrotizing enterocolitis in neonates and a clarification of species assignable to the genus Clostridium (Prazmowski 1880) emend. Lawson and Rainey 2016.</title>
        <authorList>
            <person name="Bernard K."/>
            <person name="Burdz T."/>
            <person name="Wiebe D."/>
            <person name="Balcewich B."/>
            <person name="Alfa M."/>
            <person name="Bernier A.-M."/>
        </authorList>
    </citation>
    <scope>NUCLEOTIDE SEQUENCE [LARGE SCALE GENOMIC DNA]</scope>
    <source>
        <strain evidence="2 4">LCDC99A005</strain>
    </source>
</reference>
<dbReference type="RefSeq" id="WP_058293150.1">
    <property type="nucleotide sequence ID" value="NZ_CAKJVD010000005.1"/>
</dbReference>
<dbReference type="EMBL" id="PDCJ01000006">
    <property type="protein sequence ID" value="PEG28965.1"/>
    <property type="molecule type" value="Genomic_DNA"/>
</dbReference>
<protein>
    <submittedName>
        <fullName evidence="2">Uncharacterized protein</fullName>
    </submittedName>
</protein>
<evidence type="ECO:0000313" key="1">
    <source>
        <dbReference type="EMBL" id="CAG9703168.1"/>
    </source>
</evidence>
<dbReference type="OrthoDB" id="1929823at2"/>
<dbReference type="EMBL" id="CAKJVE010000004">
    <property type="protein sequence ID" value="CAG9703168.1"/>
    <property type="molecule type" value="Genomic_DNA"/>
</dbReference>
<sequence length="68" mass="7780">MKGFILDSTFKESSIIDNNNNISTISSHSLLNNTIKTYNMPLNENTSSYISHHNNIDKLNVYNVIDYI</sequence>
<keyword evidence="4" id="KW-1185">Reference proteome</keyword>
<dbReference type="GeneID" id="68875398"/>